<name>A0A6J4QD57_9BURK</name>
<protein>
    <submittedName>
        <fullName evidence="2">2-hydroxychromene-2-carboxylate isomerase family protein</fullName>
    </submittedName>
</protein>
<feature type="non-terminal residue" evidence="2">
    <location>
        <position position="1"/>
    </location>
</feature>
<gene>
    <name evidence="2" type="ORF">AVDCRST_MAG51-3241</name>
</gene>
<proteinExistence type="predicted"/>
<sequence>GARARHGGHRGHPARARSGGARRAGHPRGHAGPRGQGDPDGQHAGRPCAGCVRLAHFLRRRRDLLRQGPAARRGRRDPAAQGGL</sequence>
<evidence type="ECO:0000256" key="1">
    <source>
        <dbReference type="SAM" id="MobiDB-lite"/>
    </source>
</evidence>
<dbReference type="GO" id="GO:0016853">
    <property type="term" value="F:isomerase activity"/>
    <property type="evidence" value="ECO:0007669"/>
    <property type="project" value="UniProtKB-KW"/>
</dbReference>
<organism evidence="2">
    <name type="scientific">uncultured Ramlibacter sp</name>
    <dbReference type="NCBI Taxonomy" id="260755"/>
    <lineage>
        <taxon>Bacteria</taxon>
        <taxon>Pseudomonadati</taxon>
        <taxon>Pseudomonadota</taxon>
        <taxon>Betaproteobacteria</taxon>
        <taxon>Burkholderiales</taxon>
        <taxon>Comamonadaceae</taxon>
        <taxon>Ramlibacter</taxon>
        <taxon>environmental samples</taxon>
    </lineage>
</organism>
<reference evidence="2" key="1">
    <citation type="submission" date="2020-02" db="EMBL/GenBank/DDBJ databases">
        <authorList>
            <person name="Meier V. D."/>
        </authorList>
    </citation>
    <scope>NUCLEOTIDE SEQUENCE</scope>
    <source>
        <strain evidence="2">AVDCRST_MAG51</strain>
    </source>
</reference>
<feature type="region of interest" description="Disordered" evidence="1">
    <location>
        <begin position="64"/>
        <end position="84"/>
    </location>
</feature>
<keyword evidence="2" id="KW-0413">Isomerase</keyword>
<evidence type="ECO:0000313" key="2">
    <source>
        <dbReference type="EMBL" id="CAA9440550.1"/>
    </source>
</evidence>
<dbReference type="AlphaFoldDB" id="A0A6J4QD57"/>
<feature type="compositionally biased region" description="Basic residues" evidence="1">
    <location>
        <begin position="1"/>
        <end position="15"/>
    </location>
</feature>
<dbReference type="EMBL" id="CADCUX010000700">
    <property type="protein sequence ID" value="CAA9440550.1"/>
    <property type="molecule type" value="Genomic_DNA"/>
</dbReference>
<feature type="non-terminal residue" evidence="2">
    <location>
        <position position="84"/>
    </location>
</feature>
<feature type="region of interest" description="Disordered" evidence="1">
    <location>
        <begin position="1"/>
        <end position="47"/>
    </location>
</feature>
<accession>A0A6J4QD57</accession>